<feature type="domain" description="HTH tetR-type" evidence="5">
    <location>
        <begin position="18"/>
        <end position="78"/>
    </location>
</feature>
<evidence type="ECO:0000256" key="3">
    <source>
        <dbReference type="ARBA" id="ARBA00023163"/>
    </source>
</evidence>
<dbReference type="InterPro" id="IPR009057">
    <property type="entry name" value="Homeodomain-like_sf"/>
</dbReference>
<sequence length="202" mass="22116">MVDIDVAEKDVPGSRRGAGRRTAICQATCELLAKVGYDRMTMDAIATQAKASKATIYRMWPDKPQLVAEALKCQFSENSDVPNTGSLRGDLMALMTLACEAATSEIGEIIVGVMTAAAHDPRLAETLSQTVFADKAKMHVDLVRRAAERGEVHPDTDPALIHEVIHSLISGRMTWMLGPLDDAYIRHVVDDILIPVMTYRKP</sequence>
<dbReference type="InterPro" id="IPR001647">
    <property type="entry name" value="HTH_TetR"/>
</dbReference>
<reference evidence="6" key="1">
    <citation type="submission" date="2021-04" db="EMBL/GenBank/DDBJ databases">
        <title>Genome based classification of Actinospica acidithermotolerans sp. nov., an actinobacterium isolated from an Indonesian hot spring.</title>
        <authorList>
            <person name="Kusuma A.B."/>
            <person name="Putra K.E."/>
            <person name="Nafisah S."/>
            <person name="Loh J."/>
            <person name="Nouioui I."/>
            <person name="Goodfellow M."/>
        </authorList>
    </citation>
    <scope>NUCLEOTIDE SEQUENCE</scope>
    <source>
        <strain evidence="6">MGRD01-02</strain>
    </source>
</reference>
<dbReference type="InterPro" id="IPR036271">
    <property type="entry name" value="Tet_transcr_reg_TetR-rel_C_sf"/>
</dbReference>
<evidence type="ECO:0000313" key="7">
    <source>
        <dbReference type="Proteomes" id="UP000676325"/>
    </source>
</evidence>
<accession>A0A941EH69</accession>
<dbReference type="Gene3D" id="1.10.357.10">
    <property type="entry name" value="Tetracycline Repressor, domain 2"/>
    <property type="match status" value="1"/>
</dbReference>
<evidence type="ECO:0000256" key="2">
    <source>
        <dbReference type="ARBA" id="ARBA00023125"/>
    </source>
</evidence>
<dbReference type="PROSITE" id="PS50977">
    <property type="entry name" value="HTH_TETR_2"/>
    <property type="match status" value="1"/>
</dbReference>
<dbReference type="InterPro" id="IPR050109">
    <property type="entry name" value="HTH-type_TetR-like_transc_reg"/>
</dbReference>
<keyword evidence="1" id="KW-0805">Transcription regulation</keyword>
<dbReference type="InterPro" id="IPR011075">
    <property type="entry name" value="TetR_C"/>
</dbReference>
<keyword evidence="2 4" id="KW-0238">DNA-binding</keyword>
<keyword evidence="3" id="KW-0804">Transcription</keyword>
<protein>
    <submittedName>
        <fullName evidence="6">TetR/AcrR family transcriptional regulator</fullName>
    </submittedName>
</protein>
<keyword evidence="7" id="KW-1185">Reference proteome</keyword>
<dbReference type="AlphaFoldDB" id="A0A941EH69"/>
<proteinExistence type="predicted"/>
<dbReference type="GO" id="GO:0003700">
    <property type="term" value="F:DNA-binding transcription factor activity"/>
    <property type="evidence" value="ECO:0007669"/>
    <property type="project" value="TreeGrafter"/>
</dbReference>
<feature type="DNA-binding region" description="H-T-H motif" evidence="4">
    <location>
        <begin position="41"/>
        <end position="60"/>
    </location>
</feature>
<dbReference type="Pfam" id="PF16859">
    <property type="entry name" value="TetR_C_11"/>
    <property type="match status" value="1"/>
</dbReference>
<comment type="caution">
    <text evidence="6">The sequence shown here is derived from an EMBL/GenBank/DDBJ whole genome shotgun (WGS) entry which is preliminary data.</text>
</comment>
<dbReference type="Pfam" id="PF00440">
    <property type="entry name" value="TetR_N"/>
    <property type="match status" value="1"/>
</dbReference>
<organism evidence="6 7">
    <name type="scientific">Actinospica acidithermotolerans</name>
    <dbReference type="NCBI Taxonomy" id="2828514"/>
    <lineage>
        <taxon>Bacteria</taxon>
        <taxon>Bacillati</taxon>
        <taxon>Actinomycetota</taxon>
        <taxon>Actinomycetes</taxon>
        <taxon>Catenulisporales</taxon>
        <taxon>Actinospicaceae</taxon>
        <taxon>Actinospica</taxon>
    </lineage>
</organism>
<dbReference type="Proteomes" id="UP000676325">
    <property type="component" value="Unassembled WGS sequence"/>
</dbReference>
<evidence type="ECO:0000313" key="6">
    <source>
        <dbReference type="EMBL" id="MBR7829014.1"/>
    </source>
</evidence>
<evidence type="ECO:0000256" key="1">
    <source>
        <dbReference type="ARBA" id="ARBA00023015"/>
    </source>
</evidence>
<dbReference type="RefSeq" id="WP_212520147.1">
    <property type="nucleotide sequence ID" value="NZ_JAGSOH010000072.1"/>
</dbReference>
<gene>
    <name evidence="6" type="ORF">KDK95_22090</name>
</gene>
<dbReference type="SUPFAM" id="SSF48498">
    <property type="entry name" value="Tetracyclin repressor-like, C-terminal domain"/>
    <property type="match status" value="1"/>
</dbReference>
<dbReference type="PANTHER" id="PTHR30055">
    <property type="entry name" value="HTH-TYPE TRANSCRIPTIONAL REGULATOR RUTR"/>
    <property type="match status" value="1"/>
</dbReference>
<evidence type="ECO:0000259" key="5">
    <source>
        <dbReference type="PROSITE" id="PS50977"/>
    </source>
</evidence>
<name>A0A941EH69_9ACTN</name>
<evidence type="ECO:0000256" key="4">
    <source>
        <dbReference type="PROSITE-ProRule" id="PRU00335"/>
    </source>
</evidence>
<dbReference type="SUPFAM" id="SSF46689">
    <property type="entry name" value="Homeodomain-like"/>
    <property type="match status" value="1"/>
</dbReference>
<dbReference type="PANTHER" id="PTHR30055:SF148">
    <property type="entry name" value="TETR-FAMILY TRANSCRIPTIONAL REGULATOR"/>
    <property type="match status" value="1"/>
</dbReference>
<dbReference type="GO" id="GO:0000976">
    <property type="term" value="F:transcription cis-regulatory region binding"/>
    <property type="evidence" value="ECO:0007669"/>
    <property type="project" value="TreeGrafter"/>
</dbReference>
<dbReference type="Gene3D" id="1.10.10.60">
    <property type="entry name" value="Homeodomain-like"/>
    <property type="match status" value="1"/>
</dbReference>
<dbReference type="EMBL" id="JAGSOH010000072">
    <property type="protein sequence ID" value="MBR7829014.1"/>
    <property type="molecule type" value="Genomic_DNA"/>
</dbReference>